<reference evidence="1" key="1">
    <citation type="submission" date="2013-05" db="EMBL/GenBank/DDBJ databases">
        <authorList>
            <person name="Harkins D.M."/>
            <person name="Durkin A.S."/>
            <person name="Brinkac L.M."/>
            <person name="Haft D.H."/>
            <person name="Selengut J.D."/>
            <person name="Sanka R."/>
            <person name="DePew J."/>
            <person name="Purushe J."/>
            <person name="Hartskeerl R.A."/>
            <person name="Ahmed A."/>
            <person name="van der Linden H."/>
            <person name="Goris M.G.A."/>
            <person name="Vinetz J.M."/>
            <person name="Sutton G.G."/>
            <person name="Nierman W.C."/>
            <person name="Fouts D.E."/>
        </authorList>
    </citation>
    <scope>NUCLEOTIDE SEQUENCE [LARGE SCALE GENOMIC DNA]</scope>
    <source>
        <strain evidence="1">L 60</strain>
    </source>
</reference>
<dbReference type="AlphaFoldDB" id="V6I258"/>
<dbReference type="RefSeq" id="WP_020983338.1">
    <property type="nucleotide sequence ID" value="NZ_AHMT02000007.1"/>
</dbReference>
<dbReference type="OrthoDB" id="9789104at2"/>
<dbReference type="Proteomes" id="UP000018747">
    <property type="component" value="Unassembled WGS sequence"/>
</dbReference>
<accession>V6I258</accession>
<comment type="caution">
    <text evidence="1">The sequence shown here is derived from an EMBL/GenBank/DDBJ whole genome shotgun (WGS) entry which is preliminary data.</text>
</comment>
<dbReference type="EMBL" id="AHMT02000007">
    <property type="protein sequence ID" value="EQA64295.1"/>
    <property type="molecule type" value="Genomic_DNA"/>
</dbReference>
<evidence type="ECO:0000313" key="1">
    <source>
        <dbReference type="EMBL" id="EQA64295.1"/>
    </source>
</evidence>
<keyword evidence="2" id="KW-1185">Reference proteome</keyword>
<proteinExistence type="predicted"/>
<organism evidence="1 2">
    <name type="scientific">Leptospira alexanderi serovar Manhao 3 str. L 60</name>
    <dbReference type="NCBI Taxonomy" id="1049759"/>
    <lineage>
        <taxon>Bacteria</taxon>
        <taxon>Pseudomonadati</taxon>
        <taxon>Spirochaetota</taxon>
        <taxon>Spirochaetia</taxon>
        <taxon>Leptospirales</taxon>
        <taxon>Leptospiraceae</taxon>
        <taxon>Leptospira</taxon>
    </lineage>
</organism>
<dbReference type="InterPro" id="IPR009241">
    <property type="entry name" value="HigB-like"/>
</dbReference>
<name>V6I258_9LEPT</name>
<gene>
    <name evidence="1" type="ORF">LEP1GSC062_1884</name>
</gene>
<protein>
    <submittedName>
        <fullName evidence="1">Gp49-like PF05973 family protein</fullName>
    </submittedName>
</protein>
<evidence type="ECO:0000313" key="2">
    <source>
        <dbReference type="Proteomes" id="UP000018747"/>
    </source>
</evidence>
<sequence>MEFIVYKGQKFIVEWYYDKNSKSNALEFFDSLTVDEQEDFLVLVKIMADRGKIFNKEKFRNEGDKIFAFKPKPNRFLCFFTVGKKIIVTNGFQKKQDKLPANEKERAKSFRTDYLERTKKRGYYEKSDNFRKSNTKSEEKKEF</sequence>
<dbReference type="Pfam" id="PF05973">
    <property type="entry name" value="Gp49"/>
    <property type="match status" value="1"/>
</dbReference>